<feature type="transmembrane region" description="Helical" evidence="1">
    <location>
        <begin position="12"/>
        <end position="32"/>
    </location>
</feature>
<sequence>MSSTGATRFSPLLLPDLALCAWLIHFIFWFAAYSRPEGLYSQAGEAPCFTGFY</sequence>
<accession>A8AGX6</accession>
<dbReference type="Proteomes" id="UP000008148">
    <property type="component" value="Chromosome"/>
</dbReference>
<keyword evidence="3" id="KW-1185">Reference proteome</keyword>
<keyword evidence="1" id="KW-0812">Transmembrane</keyword>
<proteinExistence type="predicted"/>
<dbReference type="HOGENOM" id="CLU_3059943_0_0_6"/>
<evidence type="ECO:0000256" key="1">
    <source>
        <dbReference type="SAM" id="Phobius"/>
    </source>
</evidence>
<dbReference type="EMBL" id="CP000822">
    <property type="protein sequence ID" value="ABV12739.1"/>
    <property type="molecule type" value="Genomic_DNA"/>
</dbReference>
<dbReference type="KEGG" id="cko:CKO_01607"/>
<dbReference type="AlphaFoldDB" id="A8AGX6"/>
<keyword evidence="1" id="KW-1133">Transmembrane helix</keyword>
<protein>
    <submittedName>
        <fullName evidence="2">Uncharacterized protein</fullName>
    </submittedName>
</protein>
<keyword evidence="1" id="KW-0472">Membrane</keyword>
<organism evidence="2 3">
    <name type="scientific">Citrobacter koseri (strain ATCC BAA-895 / CDC 4225-83 / SGSC4696)</name>
    <dbReference type="NCBI Taxonomy" id="290338"/>
    <lineage>
        <taxon>Bacteria</taxon>
        <taxon>Pseudomonadati</taxon>
        <taxon>Pseudomonadota</taxon>
        <taxon>Gammaproteobacteria</taxon>
        <taxon>Enterobacterales</taxon>
        <taxon>Enterobacteriaceae</taxon>
        <taxon>Citrobacter</taxon>
    </lineage>
</organism>
<reference evidence="2 3" key="1">
    <citation type="submission" date="2007-08" db="EMBL/GenBank/DDBJ databases">
        <authorList>
            <consortium name="The Citrobacter koseri Genome Sequencing Project"/>
            <person name="McClelland M."/>
            <person name="Sanderson E.K."/>
            <person name="Porwollik S."/>
            <person name="Spieth J."/>
            <person name="Clifton W.S."/>
            <person name="Latreille P."/>
            <person name="Courtney L."/>
            <person name="Wang C."/>
            <person name="Pepin K."/>
            <person name="Bhonagiri V."/>
            <person name="Nash W."/>
            <person name="Johnson M."/>
            <person name="Thiruvilangam P."/>
            <person name="Wilson R."/>
        </authorList>
    </citation>
    <scope>NUCLEOTIDE SEQUENCE [LARGE SCALE GENOMIC DNA]</scope>
    <source>
        <strain evidence="3">ATCC BAA-895 / CDC 4225-83 / SGSC4696</strain>
    </source>
</reference>
<evidence type="ECO:0000313" key="2">
    <source>
        <dbReference type="EMBL" id="ABV12739.1"/>
    </source>
</evidence>
<dbReference type="STRING" id="290338.CKO_01607"/>
<gene>
    <name evidence="2" type="ordered locus">CKO_01607</name>
</gene>
<name>A8AGX6_CITK8</name>
<evidence type="ECO:0000313" key="3">
    <source>
        <dbReference type="Proteomes" id="UP000008148"/>
    </source>
</evidence>